<reference evidence="1" key="2">
    <citation type="submission" date="2020-05" db="UniProtKB">
        <authorList>
            <consortium name="EnsemblMetazoa"/>
        </authorList>
    </citation>
    <scope>IDENTIFICATION</scope>
    <source>
        <strain evidence="1">maculatus3</strain>
    </source>
</reference>
<evidence type="ECO:0000313" key="1">
    <source>
        <dbReference type="EnsemblMetazoa" id="AMAM020860-PA"/>
    </source>
</evidence>
<dbReference type="Proteomes" id="UP000075901">
    <property type="component" value="Unassembled WGS sequence"/>
</dbReference>
<accession>A0A182T6W8</accession>
<sequence length="104" mass="11331">MAGPPSVPVQLSLAVSRAQKLFTGNRAPYGRISSLQLLMKDCFYIEPLCTVGTLGKDARAGDVELTACWSIAEPYTGNYPGRMRVVYARHGCEHMLAIDQNTLA</sequence>
<reference evidence="2" key="1">
    <citation type="submission" date="2013-09" db="EMBL/GenBank/DDBJ databases">
        <title>The Genome Sequence of Anopheles maculatus species B.</title>
        <authorList>
            <consortium name="The Broad Institute Genomics Platform"/>
            <person name="Neafsey D.E."/>
            <person name="Besansky N."/>
            <person name="Howell P."/>
            <person name="Walton C."/>
            <person name="Young S.K."/>
            <person name="Zeng Q."/>
            <person name="Gargeya S."/>
            <person name="Fitzgerald M."/>
            <person name="Haas B."/>
            <person name="Abouelleil A."/>
            <person name="Allen A.W."/>
            <person name="Alvarado L."/>
            <person name="Arachchi H.M."/>
            <person name="Berlin A.M."/>
            <person name="Chapman S.B."/>
            <person name="Gainer-Dewar J."/>
            <person name="Goldberg J."/>
            <person name="Griggs A."/>
            <person name="Gujja S."/>
            <person name="Hansen M."/>
            <person name="Howarth C."/>
            <person name="Imamovic A."/>
            <person name="Ireland A."/>
            <person name="Larimer J."/>
            <person name="McCowan C."/>
            <person name="Murphy C."/>
            <person name="Pearson M."/>
            <person name="Poon T.W."/>
            <person name="Priest M."/>
            <person name="Roberts A."/>
            <person name="Saif S."/>
            <person name="Shea T."/>
            <person name="Sisk P."/>
            <person name="Sykes S."/>
            <person name="Wortman J."/>
            <person name="Nusbaum C."/>
            <person name="Birren B."/>
        </authorList>
    </citation>
    <scope>NUCLEOTIDE SEQUENCE [LARGE SCALE GENOMIC DNA]</scope>
    <source>
        <strain evidence="2">maculatus3</strain>
    </source>
</reference>
<evidence type="ECO:0000313" key="2">
    <source>
        <dbReference type="Proteomes" id="UP000075901"/>
    </source>
</evidence>
<keyword evidence="2" id="KW-1185">Reference proteome</keyword>
<proteinExistence type="predicted"/>
<dbReference type="AlphaFoldDB" id="A0A182T6W8"/>
<protein>
    <submittedName>
        <fullName evidence="1">Uncharacterized protein</fullName>
    </submittedName>
</protein>
<organism evidence="1 2">
    <name type="scientific">Anopheles maculatus</name>
    <dbReference type="NCBI Taxonomy" id="74869"/>
    <lineage>
        <taxon>Eukaryota</taxon>
        <taxon>Metazoa</taxon>
        <taxon>Ecdysozoa</taxon>
        <taxon>Arthropoda</taxon>
        <taxon>Hexapoda</taxon>
        <taxon>Insecta</taxon>
        <taxon>Pterygota</taxon>
        <taxon>Neoptera</taxon>
        <taxon>Endopterygota</taxon>
        <taxon>Diptera</taxon>
        <taxon>Nematocera</taxon>
        <taxon>Culicoidea</taxon>
        <taxon>Culicidae</taxon>
        <taxon>Anophelinae</taxon>
        <taxon>Anopheles</taxon>
        <taxon>Anopheles maculatus group</taxon>
    </lineage>
</organism>
<dbReference type="EnsemblMetazoa" id="AMAM020860-RA">
    <property type="protein sequence ID" value="AMAM020860-PA"/>
    <property type="gene ID" value="AMAM020860"/>
</dbReference>
<name>A0A182T6W8_9DIPT</name>
<dbReference type="VEuPathDB" id="VectorBase:AMAM020860"/>